<protein>
    <submittedName>
        <fullName evidence="2">Uncharacterized protein</fullName>
    </submittedName>
</protein>
<evidence type="ECO:0000256" key="1">
    <source>
        <dbReference type="SAM" id="MobiDB-lite"/>
    </source>
</evidence>
<dbReference type="Proteomes" id="UP001159405">
    <property type="component" value="Unassembled WGS sequence"/>
</dbReference>
<evidence type="ECO:0000313" key="2">
    <source>
        <dbReference type="EMBL" id="CAH3114776.1"/>
    </source>
</evidence>
<organism evidence="2 3">
    <name type="scientific">Porites lobata</name>
    <dbReference type="NCBI Taxonomy" id="104759"/>
    <lineage>
        <taxon>Eukaryota</taxon>
        <taxon>Metazoa</taxon>
        <taxon>Cnidaria</taxon>
        <taxon>Anthozoa</taxon>
        <taxon>Hexacorallia</taxon>
        <taxon>Scleractinia</taxon>
        <taxon>Fungiina</taxon>
        <taxon>Poritidae</taxon>
        <taxon>Porites</taxon>
    </lineage>
</organism>
<proteinExistence type="predicted"/>
<comment type="caution">
    <text evidence="2">The sequence shown here is derived from an EMBL/GenBank/DDBJ whole genome shotgun (WGS) entry which is preliminary data.</text>
</comment>
<dbReference type="EMBL" id="CALNXK010000027">
    <property type="protein sequence ID" value="CAH3114776.1"/>
    <property type="molecule type" value="Genomic_DNA"/>
</dbReference>
<keyword evidence="3" id="KW-1185">Reference proteome</keyword>
<evidence type="ECO:0000313" key="3">
    <source>
        <dbReference type="Proteomes" id="UP001159405"/>
    </source>
</evidence>
<feature type="region of interest" description="Disordered" evidence="1">
    <location>
        <begin position="1"/>
        <end position="21"/>
    </location>
</feature>
<gene>
    <name evidence="2" type="ORF">PLOB_00023080</name>
</gene>
<accession>A0ABN8NMA6</accession>
<sequence>MKPSWKAQVRQRRKRSTSSSVLQQRSISLTTSLRSCFKAGSPHSQQTKSKSLHISAPSNEYVNWAESQKEIFVEFLNDLMSPTMDETKGQPTLMSIQTVCLHFGGPLLTCRAFKQCGPCPLRGIANSEFTEAVNALEQTGLGKVRSFQVRFAPHPVQVFIKQKPENVNWPSDLCSQNDRRSKYNQNANKCISLPLSSRH</sequence>
<reference evidence="2 3" key="1">
    <citation type="submission" date="2022-05" db="EMBL/GenBank/DDBJ databases">
        <authorList>
            <consortium name="Genoscope - CEA"/>
            <person name="William W."/>
        </authorList>
    </citation>
    <scope>NUCLEOTIDE SEQUENCE [LARGE SCALE GENOMIC DNA]</scope>
</reference>
<name>A0ABN8NMA6_9CNID</name>